<dbReference type="InterPro" id="IPR003488">
    <property type="entry name" value="DprA"/>
</dbReference>
<protein>
    <recommendedName>
        <fullName evidence="2">Smf/DprA SLOG domain-containing protein</fullName>
    </recommendedName>
</protein>
<reference evidence="3 4" key="1">
    <citation type="journal article" date="2016" name="Int. J. Syst. Evol. Microbiol.">
        <title>Agromyces aureus sp. nov., isolated from the rhizosphere of Salix caprea L. grown in a heavy-metal-contaminated soil.</title>
        <authorList>
            <person name="Corretto E."/>
            <person name="Antonielli L."/>
            <person name="Sessitsch A."/>
            <person name="Compant S."/>
            <person name="Gorfer M."/>
            <person name="Kuffner M."/>
            <person name="Brader G."/>
        </authorList>
    </citation>
    <scope>NUCLEOTIDE SEQUENCE [LARGE SCALE GENOMIC DNA]</scope>
    <source>
        <strain evidence="3 4">AR33</strain>
    </source>
</reference>
<evidence type="ECO:0000259" key="2">
    <source>
        <dbReference type="Pfam" id="PF02481"/>
    </source>
</evidence>
<comment type="similarity">
    <text evidence="1">Belongs to the DprA/Smf family.</text>
</comment>
<dbReference type="EMBL" id="CP013979">
    <property type="protein sequence ID" value="ANJ27377.1"/>
    <property type="molecule type" value="Genomic_DNA"/>
</dbReference>
<name>A0A191WGM3_9MICO</name>
<organism evidence="3 4">
    <name type="scientific">Agromyces aureus</name>
    <dbReference type="NCBI Taxonomy" id="453304"/>
    <lineage>
        <taxon>Bacteria</taxon>
        <taxon>Bacillati</taxon>
        <taxon>Actinomycetota</taxon>
        <taxon>Actinomycetes</taxon>
        <taxon>Micrococcales</taxon>
        <taxon>Microbacteriaceae</taxon>
        <taxon>Agromyces</taxon>
    </lineage>
</organism>
<evidence type="ECO:0000313" key="4">
    <source>
        <dbReference type="Proteomes" id="UP000078437"/>
    </source>
</evidence>
<dbReference type="Proteomes" id="UP000078437">
    <property type="component" value="Chromosome"/>
</dbReference>
<dbReference type="Pfam" id="PF02481">
    <property type="entry name" value="DNA_processg_A"/>
    <property type="match status" value="1"/>
</dbReference>
<dbReference type="KEGG" id="agy:ATC03_12280"/>
<sequence length="318" mass="33131">MTLAAVAEPADIITGILVARLGAVETLTLLESRGTLPSEIDSAEGELWRRRLAARLSPGETERINARMVQRDLRMITPADEAWPAELNHLGTSAPLALWLKGDVFPLTVPIAERVTIAGARAATTYGDHIAGDLATDLASRGKVIVTGGAYGIDAAAIRATTARFHGRSIVVLAGGLDRPNPTGHDDLFTDVTAAGGLLVGELPPGAAPTKWRFLQRGRLLAALSSATIIVEAGPRSASLNVATIAHALGRPVAAIPGPLTSPASAGTHRLIQDGIATLVMDADDVTALTDPAVRYAAERTFAAAPRRTQRRAAGVAR</sequence>
<dbReference type="STRING" id="453304.ATC03_12280"/>
<gene>
    <name evidence="3" type="ORF">ATC03_12280</name>
</gene>
<proteinExistence type="inferred from homology"/>
<feature type="domain" description="Smf/DprA SLOG" evidence="2">
    <location>
        <begin position="75"/>
        <end position="288"/>
    </location>
</feature>
<dbReference type="PANTHER" id="PTHR43022">
    <property type="entry name" value="PROTEIN SMF"/>
    <property type="match status" value="1"/>
</dbReference>
<dbReference type="PANTHER" id="PTHR43022:SF1">
    <property type="entry name" value="PROTEIN SMF"/>
    <property type="match status" value="1"/>
</dbReference>
<dbReference type="Gene3D" id="3.40.50.450">
    <property type="match status" value="1"/>
</dbReference>
<keyword evidence="4" id="KW-1185">Reference proteome</keyword>
<dbReference type="GO" id="GO:0009294">
    <property type="term" value="P:DNA-mediated transformation"/>
    <property type="evidence" value="ECO:0007669"/>
    <property type="project" value="InterPro"/>
</dbReference>
<reference evidence="4" key="2">
    <citation type="submission" date="2016-01" db="EMBL/GenBank/DDBJ databases">
        <title>Complete genome sequence of Agromyces aureus AR33T and comparison with related organisms.</title>
        <authorList>
            <person name="Corretto E."/>
            <person name="Antonielli L."/>
            <person name="Sessitsch A."/>
            <person name="Brader G."/>
        </authorList>
    </citation>
    <scope>NUCLEOTIDE SEQUENCE [LARGE SCALE GENOMIC DNA]</scope>
    <source>
        <strain evidence="4">AR33</strain>
    </source>
</reference>
<dbReference type="AlphaFoldDB" id="A0A191WGM3"/>
<evidence type="ECO:0000256" key="1">
    <source>
        <dbReference type="ARBA" id="ARBA00006525"/>
    </source>
</evidence>
<accession>A0A191WGM3</accession>
<dbReference type="SUPFAM" id="SSF102405">
    <property type="entry name" value="MCP/YpsA-like"/>
    <property type="match status" value="1"/>
</dbReference>
<dbReference type="InterPro" id="IPR057666">
    <property type="entry name" value="DrpA_SLOG"/>
</dbReference>
<evidence type="ECO:0000313" key="3">
    <source>
        <dbReference type="EMBL" id="ANJ27377.1"/>
    </source>
</evidence>